<dbReference type="AlphaFoldDB" id="A0AAV7S107"/>
<dbReference type="Proteomes" id="UP001066276">
    <property type="component" value="Chromosome 5"/>
</dbReference>
<comment type="caution">
    <text evidence="2">The sequence shown here is derived from an EMBL/GenBank/DDBJ whole genome shotgun (WGS) entry which is preliminary data.</text>
</comment>
<evidence type="ECO:0000313" key="2">
    <source>
        <dbReference type="EMBL" id="KAJ1158721.1"/>
    </source>
</evidence>
<evidence type="ECO:0000256" key="1">
    <source>
        <dbReference type="SAM" id="MobiDB-lite"/>
    </source>
</evidence>
<name>A0AAV7S107_PLEWA</name>
<keyword evidence="3" id="KW-1185">Reference proteome</keyword>
<feature type="region of interest" description="Disordered" evidence="1">
    <location>
        <begin position="1"/>
        <end position="22"/>
    </location>
</feature>
<evidence type="ECO:0000313" key="3">
    <source>
        <dbReference type="Proteomes" id="UP001066276"/>
    </source>
</evidence>
<reference evidence="2" key="1">
    <citation type="journal article" date="2022" name="bioRxiv">
        <title>Sequencing and chromosome-scale assembly of the giantPleurodeles waltlgenome.</title>
        <authorList>
            <person name="Brown T."/>
            <person name="Elewa A."/>
            <person name="Iarovenko S."/>
            <person name="Subramanian E."/>
            <person name="Araus A.J."/>
            <person name="Petzold A."/>
            <person name="Susuki M."/>
            <person name="Suzuki K.-i.T."/>
            <person name="Hayashi T."/>
            <person name="Toyoda A."/>
            <person name="Oliveira C."/>
            <person name="Osipova E."/>
            <person name="Leigh N.D."/>
            <person name="Simon A."/>
            <person name="Yun M.H."/>
        </authorList>
    </citation>
    <scope>NUCLEOTIDE SEQUENCE</scope>
    <source>
        <strain evidence="2">20211129_DDA</strain>
        <tissue evidence="2">Liver</tissue>
    </source>
</reference>
<accession>A0AAV7S107</accession>
<sequence>MVTRAQEAHGELGEEDGDGLLDPGRPTLRFQCLVTGCLASLRGSWQDPGLASLPRMQRGLGFFGTSKETRAQEAHGDFGEEDRDGLLVPGRPSLPMPGNWLPGVSSWLLAGPRTGITSQDAARPWLLWHTYV</sequence>
<proteinExistence type="predicted"/>
<dbReference type="EMBL" id="JANPWB010000009">
    <property type="protein sequence ID" value="KAJ1158721.1"/>
    <property type="molecule type" value="Genomic_DNA"/>
</dbReference>
<organism evidence="2 3">
    <name type="scientific">Pleurodeles waltl</name>
    <name type="common">Iberian ribbed newt</name>
    <dbReference type="NCBI Taxonomy" id="8319"/>
    <lineage>
        <taxon>Eukaryota</taxon>
        <taxon>Metazoa</taxon>
        <taxon>Chordata</taxon>
        <taxon>Craniata</taxon>
        <taxon>Vertebrata</taxon>
        <taxon>Euteleostomi</taxon>
        <taxon>Amphibia</taxon>
        <taxon>Batrachia</taxon>
        <taxon>Caudata</taxon>
        <taxon>Salamandroidea</taxon>
        <taxon>Salamandridae</taxon>
        <taxon>Pleurodelinae</taxon>
        <taxon>Pleurodeles</taxon>
    </lineage>
</organism>
<feature type="compositionally biased region" description="Basic and acidic residues" evidence="1">
    <location>
        <begin position="1"/>
        <end position="12"/>
    </location>
</feature>
<gene>
    <name evidence="2" type="ORF">NDU88_011409</name>
</gene>
<protein>
    <submittedName>
        <fullName evidence="2">Uncharacterized protein</fullName>
    </submittedName>
</protein>
<feature type="region of interest" description="Disordered" evidence="1">
    <location>
        <begin position="69"/>
        <end position="91"/>
    </location>
</feature>
<feature type="compositionally biased region" description="Basic and acidic residues" evidence="1">
    <location>
        <begin position="69"/>
        <end position="78"/>
    </location>
</feature>